<feature type="transmembrane region" description="Helical" evidence="7">
    <location>
        <begin position="123"/>
        <end position="147"/>
    </location>
</feature>
<comment type="caution">
    <text evidence="8">The sequence shown here is derived from an EMBL/GenBank/DDBJ whole genome shotgun (WGS) entry which is preliminary data.</text>
</comment>
<evidence type="ECO:0000256" key="2">
    <source>
        <dbReference type="ARBA" id="ARBA00022692"/>
    </source>
</evidence>
<feature type="non-terminal residue" evidence="8">
    <location>
        <position position="1030"/>
    </location>
</feature>
<dbReference type="PANTHER" id="PTHR19282:SF252">
    <property type="entry name" value="TETRASPANIN"/>
    <property type="match status" value="1"/>
</dbReference>
<keyword evidence="2 7" id="KW-0812">Transmembrane</keyword>
<dbReference type="OrthoDB" id="1938039at2759"/>
<feature type="compositionally biased region" description="Basic residues" evidence="6">
    <location>
        <begin position="622"/>
        <end position="636"/>
    </location>
</feature>
<keyword evidence="5" id="KW-0175">Coiled coil</keyword>
<dbReference type="EMBL" id="JAANIB010004340">
    <property type="protein sequence ID" value="KAG5334664.1"/>
    <property type="molecule type" value="Genomic_DNA"/>
</dbReference>
<dbReference type="Pfam" id="PF00335">
    <property type="entry name" value="Tetraspanin"/>
    <property type="match status" value="1"/>
</dbReference>
<dbReference type="Proteomes" id="UP000670152">
    <property type="component" value="Unassembled WGS sequence"/>
</dbReference>
<feature type="compositionally biased region" description="Basic and acidic residues" evidence="6">
    <location>
        <begin position="767"/>
        <end position="786"/>
    </location>
</feature>
<evidence type="ECO:0000313" key="8">
    <source>
        <dbReference type="EMBL" id="KAG5334664.1"/>
    </source>
</evidence>
<dbReference type="InterPro" id="IPR008952">
    <property type="entry name" value="Tetraspanin_EC2_sf"/>
</dbReference>
<proteinExistence type="predicted"/>
<feature type="compositionally biased region" description="Basic and acidic residues" evidence="6">
    <location>
        <begin position="652"/>
        <end position="704"/>
    </location>
</feature>
<feature type="compositionally biased region" description="Basic and acidic residues" evidence="6">
    <location>
        <begin position="577"/>
        <end position="590"/>
    </location>
</feature>
<evidence type="ECO:0000256" key="4">
    <source>
        <dbReference type="ARBA" id="ARBA00023136"/>
    </source>
</evidence>
<keyword evidence="3 7" id="KW-1133">Transmembrane helix</keyword>
<comment type="subcellular location">
    <subcellularLocation>
        <location evidence="1">Membrane</location>
        <topology evidence="1">Multi-pass membrane protein</topology>
    </subcellularLocation>
</comment>
<evidence type="ECO:0000256" key="3">
    <source>
        <dbReference type="ARBA" id="ARBA00022989"/>
    </source>
</evidence>
<evidence type="ECO:0000313" key="9">
    <source>
        <dbReference type="Proteomes" id="UP000670152"/>
    </source>
</evidence>
<dbReference type="Gene3D" id="1.10.1450.10">
    <property type="entry name" value="Tetraspanin"/>
    <property type="match status" value="1"/>
</dbReference>
<organism evidence="8 9">
    <name type="scientific">Acromyrmex heyeri</name>
    <dbReference type="NCBI Taxonomy" id="230685"/>
    <lineage>
        <taxon>Eukaryota</taxon>
        <taxon>Metazoa</taxon>
        <taxon>Ecdysozoa</taxon>
        <taxon>Arthropoda</taxon>
        <taxon>Hexapoda</taxon>
        <taxon>Insecta</taxon>
        <taxon>Pterygota</taxon>
        <taxon>Neoptera</taxon>
        <taxon>Endopterygota</taxon>
        <taxon>Hymenoptera</taxon>
        <taxon>Apocrita</taxon>
        <taxon>Aculeata</taxon>
        <taxon>Formicoidea</taxon>
        <taxon>Formicidae</taxon>
        <taxon>Myrmicinae</taxon>
        <taxon>Acromyrmex</taxon>
    </lineage>
</organism>
<dbReference type="SUPFAM" id="SSF48652">
    <property type="entry name" value="Tetraspanin"/>
    <property type="match status" value="1"/>
</dbReference>
<feature type="compositionally biased region" description="Polar residues" evidence="6">
    <location>
        <begin position="591"/>
        <end position="610"/>
    </location>
</feature>
<feature type="compositionally biased region" description="Basic and acidic residues" evidence="6">
    <location>
        <begin position="724"/>
        <end position="756"/>
    </location>
</feature>
<feature type="transmembrane region" description="Helical" evidence="7">
    <location>
        <begin position="53"/>
        <end position="74"/>
    </location>
</feature>
<evidence type="ECO:0000256" key="6">
    <source>
        <dbReference type="SAM" id="MobiDB-lite"/>
    </source>
</evidence>
<feature type="non-terminal residue" evidence="8">
    <location>
        <position position="1"/>
    </location>
</feature>
<dbReference type="InterPro" id="IPR018499">
    <property type="entry name" value="Tetraspanin/Peripherin"/>
</dbReference>
<accession>A0A836G9U3</accession>
<dbReference type="GO" id="GO:0005886">
    <property type="term" value="C:plasma membrane"/>
    <property type="evidence" value="ECO:0007669"/>
    <property type="project" value="TreeGrafter"/>
</dbReference>
<gene>
    <name evidence="8" type="primary">Tspan7</name>
    <name evidence="8" type="ORF">G6Z77_0010776</name>
</gene>
<dbReference type="PANTHER" id="PTHR19282">
    <property type="entry name" value="TETRASPANIN"/>
    <property type="match status" value="1"/>
</dbReference>
<dbReference type="AlphaFoldDB" id="A0A836G9U3"/>
<feature type="compositionally biased region" description="Polar residues" evidence="6">
    <location>
        <begin position="458"/>
        <end position="476"/>
    </location>
</feature>
<reference evidence="8 9" key="1">
    <citation type="submission" date="2020-02" db="EMBL/GenBank/DDBJ databases">
        <title>Relaxed selection underlies rapid genomic changes in the transitions from sociality to social parasitism in ants.</title>
        <authorList>
            <person name="Bi X."/>
        </authorList>
    </citation>
    <scope>NUCLEOTIDE SEQUENCE [LARGE SCALE GENOMIC DNA]</scope>
    <source>
        <strain evidence="8">BGI-DK2014b</strain>
        <tissue evidence="8">Whole body</tissue>
    </source>
</reference>
<feature type="region of interest" description="Disordered" evidence="6">
    <location>
        <begin position="561"/>
        <end position="786"/>
    </location>
</feature>
<dbReference type="PRINTS" id="PR00259">
    <property type="entry name" value="TMFOUR"/>
</dbReference>
<feature type="transmembrane region" description="Helical" evidence="7">
    <location>
        <begin position="94"/>
        <end position="116"/>
    </location>
</feature>
<protein>
    <submittedName>
        <fullName evidence="8">TSN7 protein</fullName>
    </submittedName>
</protein>
<feature type="region of interest" description="Disordered" evidence="6">
    <location>
        <begin position="452"/>
        <end position="504"/>
    </location>
</feature>
<evidence type="ECO:0000256" key="5">
    <source>
        <dbReference type="SAM" id="Coils"/>
    </source>
</evidence>
<name>A0A836G9U3_9HYME</name>
<feature type="coiled-coil region" evidence="5">
    <location>
        <begin position="280"/>
        <end position="332"/>
    </location>
</feature>
<keyword evidence="4 7" id="KW-0472">Membrane</keyword>
<evidence type="ECO:0000256" key="1">
    <source>
        <dbReference type="ARBA" id="ARBA00004141"/>
    </source>
</evidence>
<keyword evidence="9" id="KW-1185">Reference proteome</keyword>
<evidence type="ECO:0000256" key="7">
    <source>
        <dbReference type="SAM" id="Phobius"/>
    </source>
</evidence>
<sequence length="1030" mass="118275">MHRLKLLRVGQEPRTQHVFANLLANRSHELHSLPSMSKARLETMATMTCMKTLLMLFNFIFWASGVLMLCIGIWMRIQLRDYMNMSVQGSGAALLALASLGAVLSVAAVLACCCTARGHPALLYLYGAFLAVVALLELGAGASIYAYRTSLNEGFDQGLNESMAAYGQDHSKSSHIDTMQSTLHCCGNRGYVDWLNLDPPKDVPLSCCKVLQNKCDTSDVEEIYTEGCYNRLLDLINSNIGLVAGTAIGVAFFPLVGIFLACCLASNINKAEYEQDDCNCKELKEELSLLISKNENLQRHNANLENNLSSLLKTARAEITRKDKTIDDLRKRLDDVTFRRSHNYKSRDFSIPRLPYQHNVTKKYEDTSSIHLQESETEETESYQIQLCHDEYKSKKPQNEVHRMPTVFGERLYKRIIEDKKEEEKQTKLIKLAADIKTKDISKENIIENDKKAGSPFGMNNDTNDSNIGRYSSSEPSYKKNLMKRTNEEDNTSRHKRIKIEKNEKETEETNYNYLTQYDLTNNFTQYDIKDNLKFEDRLDVAHSFKKEEVSFCDERRAASEYRDTNENRSCTNGWRSETRSKSAKDHDSSYIRNSHAHSLQNFQTTSHTTRVSERFNSGYRKNGHRYSPPRRRSYSRSRSDYESSSSHRLREKSSRTYRETKYDNKYDGRYKYDRSKRNYGNEENDRRTRYRREKYDDLRDKYRYSSSDPEDKESSSSYKNKKHENYRIRKEKASIFNDKKLHEKDKAETNLRESSSRTINIGITEQVRDSDIDSSDKNDTNKKSKDSITKIKEIIDFNIDSVTKIKEIDDSSIEDASKKKNINNPNIGSVVEITEMNNFNNNDSIHKIDDELRISIAEVTKVEVMLNCDIEDKDKNQASLERETFHQISNKSAIETCLNDHNYVQNSSINVSNLDAIQKPSLRSERSTAILDTATSKETKAEETINIQSVGVKKTISIVKNKKDQQSRGILISHRRKAVILSDSNASMTVLMNNTVKTSSITNSCNNNDSTLKPRACKISRMITKTTCK</sequence>